<dbReference type="KEGG" id="cgv:CGLAU_08700"/>
<keyword evidence="2" id="KW-1133">Transmembrane helix</keyword>
<dbReference type="AlphaFoldDB" id="A0A1Q2HXX1"/>
<reference evidence="3 4" key="1">
    <citation type="submission" date="2016-12" db="EMBL/GenBank/DDBJ databases">
        <authorList>
            <person name="Song W.-J."/>
            <person name="Kurnit D.M."/>
        </authorList>
    </citation>
    <scope>NUCLEOTIDE SEQUENCE [LARGE SCALE GENOMIC DNA]</scope>
    <source>
        <strain evidence="3 4">DSM 30827</strain>
    </source>
</reference>
<keyword evidence="2" id="KW-0812">Transmembrane</keyword>
<feature type="compositionally biased region" description="Low complexity" evidence="1">
    <location>
        <begin position="97"/>
        <end position="144"/>
    </location>
</feature>
<dbReference type="RefSeq" id="WP_415877126.1">
    <property type="nucleotide sequence ID" value="NZ_CP019688.1"/>
</dbReference>
<feature type="compositionally biased region" description="Polar residues" evidence="1">
    <location>
        <begin position="373"/>
        <end position="386"/>
    </location>
</feature>
<keyword evidence="2" id="KW-0472">Membrane</keyword>
<feature type="compositionally biased region" description="Gly residues" evidence="1">
    <location>
        <begin position="64"/>
        <end position="74"/>
    </location>
</feature>
<proteinExistence type="predicted"/>
<evidence type="ECO:0000256" key="1">
    <source>
        <dbReference type="SAM" id="MobiDB-lite"/>
    </source>
</evidence>
<feature type="transmembrane region" description="Helical" evidence="2">
    <location>
        <begin position="251"/>
        <end position="273"/>
    </location>
</feature>
<feature type="region of interest" description="Disordered" evidence="1">
    <location>
        <begin position="1"/>
        <end position="144"/>
    </location>
</feature>
<feature type="transmembrane region" description="Helical" evidence="2">
    <location>
        <begin position="288"/>
        <end position="309"/>
    </location>
</feature>
<accession>A0A1Q2HXX1</accession>
<keyword evidence="4" id="KW-1185">Reference proteome</keyword>
<feature type="compositionally biased region" description="Polar residues" evidence="1">
    <location>
        <begin position="40"/>
        <end position="61"/>
    </location>
</feature>
<sequence length="413" mass="44349">MTTPSAPKPDDRPDGGHSYDPGSSNDSGSTHPASGDADSTGYQRWNAQQSNAQQWGEQQAHGQPSGGQQWGGQPGQPQQQWGGQQQYGQPMGGQQWGGQPNYGQPMGAPQWGGQPGQPQQQWGQPGPQQWNQGAPAAPATPRAPRNLPEWPTWVYAFQLLITFIASFLSVANVGGDLFGYGSFHVGLNWWGRFDLQSSGYGKFADNFVTQGLLEELNAEAGSGFMVFTTLLLLVLYGVAVYFGVVKKWKLASILGIAAGAIQLLAVIIAAIAARQNEEDVIVKLGAGWWLWLLISLVTLALSIALLVMGKDKLEAQVNKARASAAANQGQNDAAGAPVNQAPFNPAAPQQSPNPWQQPNQQNAGGWNQQWPGSGSTSWTQTNQQDKGSNDWARPESDYESDEPSGFTDPEKNQ</sequence>
<evidence type="ECO:0000256" key="2">
    <source>
        <dbReference type="SAM" id="Phobius"/>
    </source>
</evidence>
<feature type="region of interest" description="Disordered" evidence="1">
    <location>
        <begin position="324"/>
        <end position="413"/>
    </location>
</feature>
<name>A0A1Q2HXX1_9CORY</name>
<protein>
    <submittedName>
        <fullName evidence="3">Uncharacterized protein</fullName>
    </submittedName>
</protein>
<feature type="compositionally biased region" description="Basic and acidic residues" evidence="1">
    <location>
        <begin position="8"/>
        <end position="17"/>
    </location>
</feature>
<evidence type="ECO:0000313" key="3">
    <source>
        <dbReference type="EMBL" id="AQQ15695.1"/>
    </source>
</evidence>
<feature type="compositionally biased region" description="Polar residues" evidence="1">
    <location>
        <begin position="21"/>
        <end position="32"/>
    </location>
</feature>
<feature type="compositionally biased region" description="Low complexity" evidence="1">
    <location>
        <begin position="75"/>
        <end position="89"/>
    </location>
</feature>
<gene>
    <name evidence="3" type="ORF">CGLAU_08700</name>
</gene>
<evidence type="ECO:0000313" key="4">
    <source>
        <dbReference type="Proteomes" id="UP000217209"/>
    </source>
</evidence>
<feature type="transmembrane region" description="Helical" evidence="2">
    <location>
        <begin position="224"/>
        <end position="244"/>
    </location>
</feature>
<feature type="compositionally biased region" description="Low complexity" evidence="1">
    <location>
        <begin position="324"/>
        <end position="372"/>
    </location>
</feature>
<feature type="transmembrane region" description="Helical" evidence="2">
    <location>
        <begin position="152"/>
        <end position="171"/>
    </location>
</feature>
<dbReference type="EMBL" id="CP019688">
    <property type="protein sequence ID" value="AQQ15695.1"/>
    <property type="molecule type" value="Genomic_DNA"/>
</dbReference>
<dbReference type="Proteomes" id="UP000217209">
    <property type="component" value="Chromosome"/>
</dbReference>
<organism evidence="3 4">
    <name type="scientific">Corynebacterium glaucum</name>
    <dbReference type="NCBI Taxonomy" id="187491"/>
    <lineage>
        <taxon>Bacteria</taxon>
        <taxon>Bacillati</taxon>
        <taxon>Actinomycetota</taxon>
        <taxon>Actinomycetes</taxon>
        <taxon>Mycobacteriales</taxon>
        <taxon>Corynebacteriaceae</taxon>
        <taxon>Corynebacterium</taxon>
    </lineage>
</organism>